<comment type="caution">
    <text evidence="3">The sequence shown here is derived from an EMBL/GenBank/DDBJ whole genome shotgun (WGS) entry which is preliminary data.</text>
</comment>
<evidence type="ECO:0000256" key="1">
    <source>
        <dbReference type="SAM" id="MobiDB-lite"/>
    </source>
</evidence>
<feature type="compositionally biased region" description="Basic residues" evidence="1">
    <location>
        <begin position="263"/>
        <end position="280"/>
    </location>
</feature>
<reference evidence="3 4" key="1">
    <citation type="journal article" date="2018" name="Evol. Lett.">
        <title>Horizontal gene cluster transfer increased hallucinogenic mushroom diversity.</title>
        <authorList>
            <person name="Reynolds H.T."/>
            <person name="Vijayakumar V."/>
            <person name="Gluck-Thaler E."/>
            <person name="Korotkin H.B."/>
            <person name="Matheny P.B."/>
            <person name="Slot J.C."/>
        </authorList>
    </citation>
    <scope>NUCLEOTIDE SEQUENCE [LARGE SCALE GENOMIC DNA]</scope>
    <source>
        <strain evidence="3 4">2631</strain>
    </source>
</reference>
<evidence type="ECO:0000256" key="2">
    <source>
        <dbReference type="SAM" id="Phobius"/>
    </source>
</evidence>
<dbReference type="InParanoid" id="A0A409XMT3"/>
<feature type="transmembrane region" description="Helical" evidence="2">
    <location>
        <begin position="20"/>
        <end position="37"/>
    </location>
</feature>
<keyword evidence="2" id="KW-1133">Transmembrane helix</keyword>
<keyword evidence="2" id="KW-0472">Membrane</keyword>
<organism evidence="3 4">
    <name type="scientific">Psilocybe cyanescens</name>
    <dbReference type="NCBI Taxonomy" id="93625"/>
    <lineage>
        <taxon>Eukaryota</taxon>
        <taxon>Fungi</taxon>
        <taxon>Dikarya</taxon>
        <taxon>Basidiomycota</taxon>
        <taxon>Agaricomycotina</taxon>
        <taxon>Agaricomycetes</taxon>
        <taxon>Agaricomycetidae</taxon>
        <taxon>Agaricales</taxon>
        <taxon>Agaricineae</taxon>
        <taxon>Strophariaceae</taxon>
        <taxon>Psilocybe</taxon>
    </lineage>
</organism>
<protein>
    <submittedName>
        <fullName evidence="3">Uncharacterized protein</fullName>
    </submittedName>
</protein>
<dbReference type="EMBL" id="NHYD01001109">
    <property type="protein sequence ID" value="PPQ92092.1"/>
    <property type="molecule type" value="Genomic_DNA"/>
</dbReference>
<proteinExistence type="predicted"/>
<feature type="region of interest" description="Disordered" evidence="1">
    <location>
        <begin position="159"/>
        <end position="178"/>
    </location>
</feature>
<evidence type="ECO:0000313" key="4">
    <source>
        <dbReference type="Proteomes" id="UP000283269"/>
    </source>
</evidence>
<sequence length="351" mass="38465">MSAFYLDQNSSSALPIRVQIEALLYFLAFIVIIAAHFNEDPPASGLSLAQLIHHLEYYDSILWLYQSTSLFAPSLHSGAQMQHYDGAHTAETQLFSNGSTAYGYSAHAGVSAPMYTTTQSTPPPPVTGIPESTNEDLVQTYRWRDGPINLDRMAMSVHPDETPDGRTITTTGFPSSGEAEQISNMRSNDVEHYINQCSGIRDGPVEQEYSIPDDDGRDGKTSIRARGIGTSSIVKVVDTQQRKAHRQGPEAKFGLLGSEPRAKSPKGRPTKNSRIPKKMKHQDVQSLPLDGGRYTRGTFIGVTMQDRQDIQPLPISPSSGPRTCGTYSSPIPTTIYMQPAYEGGQERPSMA</sequence>
<name>A0A409XMT3_PSICY</name>
<keyword evidence="4" id="KW-1185">Reference proteome</keyword>
<evidence type="ECO:0000313" key="3">
    <source>
        <dbReference type="EMBL" id="PPQ92092.1"/>
    </source>
</evidence>
<accession>A0A409XMT3</accession>
<dbReference type="AlphaFoldDB" id="A0A409XMT3"/>
<gene>
    <name evidence="3" type="ORF">CVT25_008273</name>
</gene>
<keyword evidence="2" id="KW-0812">Transmembrane</keyword>
<feature type="region of interest" description="Disordered" evidence="1">
    <location>
        <begin position="239"/>
        <end position="292"/>
    </location>
</feature>
<dbReference type="Proteomes" id="UP000283269">
    <property type="component" value="Unassembled WGS sequence"/>
</dbReference>